<evidence type="ECO:0000256" key="1">
    <source>
        <dbReference type="SAM" id="MobiDB-lite"/>
    </source>
</evidence>
<dbReference type="Pfam" id="PF13472">
    <property type="entry name" value="Lipase_GDSL_2"/>
    <property type="match status" value="1"/>
</dbReference>
<keyword evidence="2" id="KW-1133">Transmembrane helix</keyword>
<dbReference type="InterPro" id="IPR013830">
    <property type="entry name" value="SGNH_hydro"/>
</dbReference>
<keyword evidence="2" id="KW-0812">Transmembrane</keyword>
<accession>A0A174P196</accession>
<dbReference type="InterPro" id="IPR036514">
    <property type="entry name" value="SGNH_hydro_sf"/>
</dbReference>
<feature type="domain" description="SGNH hydrolase-type esterase" evidence="3">
    <location>
        <begin position="117"/>
        <end position="268"/>
    </location>
</feature>
<dbReference type="SUPFAM" id="SSF52266">
    <property type="entry name" value="SGNH hydrolase"/>
    <property type="match status" value="1"/>
</dbReference>
<evidence type="ECO:0000259" key="3">
    <source>
        <dbReference type="Pfam" id="PF13472"/>
    </source>
</evidence>
<evidence type="ECO:0000313" key="4">
    <source>
        <dbReference type="EMBL" id="CUP52025.1"/>
    </source>
</evidence>
<protein>
    <submittedName>
        <fullName evidence="4">GDSL-like Lipase/Acylhydrolase</fullName>
    </submittedName>
</protein>
<dbReference type="RefSeq" id="WP_242859230.1">
    <property type="nucleotide sequence ID" value="NZ_CZAY01000008.1"/>
</dbReference>
<keyword evidence="2" id="KW-0472">Membrane</keyword>
<evidence type="ECO:0000313" key="5">
    <source>
        <dbReference type="Proteomes" id="UP000095485"/>
    </source>
</evidence>
<dbReference type="GO" id="GO:0016787">
    <property type="term" value="F:hydrolase activity"/>
    <property type="evidence" value="ECO:0007669"/>
    <property type="project" value="UniProtKB-KW"/>
</dbReference>
<gene>
    <name evidence="4" type="ORF">ERS852526_01334</name>
</gene>
<dbReference type="Gene3D" id="3.40.50.1110">
    <property type="entry name" value="SGNH hydrolase"/>
    <property type="match status" value="1"/>
</dbReference>
<dbReference type="EMBL" id="CZAY01000008">
    <property type="protein sequence ID" value="CUP52025.1"/>
    <property type="molecule type" value="Genomic_DNA"/>
</dbReference>
<keyword evidence="4" id="KW-0378">Hydrolase</keyword>
<reference evidence="4 5" key="1">
    <citation type="submission" date="2015-09" db="EMBL/GenBank/DDBJ databases">
        <authorList>
            <consortium name="Pathogen Informatics"/>
        </authorList>
    </citation>
    <scope>NUCLEOTIDE SEQUENCE [LARGE SCALE GENOMIC DNA]</scope>
    <source>
        <strain evidence="4 5">2789STDY5834914</strain>
    </source>
</reference>
<feature type="compositionally biased region" description="Acidic residues" evidence="1">
    <location>
        <begin position="12"/>
        <end position="21"/>
    </location>
</feature>
<sequence length="284" mass="31789">MDIESKTSIYEEKEETQEVNPEEQKSEIKSEKEKDRVLQTAVIVAIAILVIGGITVARRLSNPQKDTKKGTEILKTMDEMDVSKADKKIKELETQEREAEQDAEEQPASEKFADCLVLGDSITQGLYEYGVLDQANVQADRGAGVSAGDNEKLADHIARAKEMKPSVLFLSYGMNDVGAQNGDADGFIKAYRPVIRDLKKSLPDTKIYVNSILPTAQIAIDQNSVYAKIPEFNQKLKKLCEKEKVTFIDNTELVKQEYYAGDGIHMSTGYYKEWVNHMAEVAEL</sequence>
<name>A0A174P196_9FIRM</name>
<dbReference type="Proteomes" id="UP000095485">
    <property type="component" value="Unassembled WGS sequence"/>
</dbReference>
<evidence type="ECO:0000256" key="2">
    <source>
        <dbReference type="SAM" id="Phobius"/>
    </source>
</evidence>
<feature type="compositionally biased region" description="Basic and acidic residues" evidence="1">
    <location>
        <begin position="22"/>
        <end position="34"/>
    </location>
</feature>
<feature type="region of interest" description="Disordered" evidence="1">
    <location>
        <begin position="1"/>
        <end position="34"/>
    </location>
</feature>
<dbReference type="GeneID" id="96228631"/>
<dbReference type="PANTHER" id="PTHR30383">
    <property type="entry name" value="THIOESTERASE 1/PROTEASE 1/LYSOPHOSPHOLIPASE L1"/>
    <property type="match status" value="1"/>
</dbReference>
<dbReference type="InterPro" id="IPR051532">
    <property type="entry name" value="Ester_Hydrolysis_Enzymes"/>
</dbReference>
<proteinExistence type="predicted"/>
<feature type="transmembrane region" description="Helical" evidence="2">
    <location>
        <begin position="37"/>
        <end position="57"/>
    </location>
</feature>
<dbReference type="AlphaFoldDB" id="A0A174P196"/>
<organism evidence="4 5">
    <name type="scientific">Dorea longicatena</name>
    <dbReference type="NCBI Taxonomy" id="88431"/>
    <lineage>
        <taxon>Bacteria</taxon>
        <taxon>Bacillati</taxon>
        <taxon>Bacillota</taxon>
        <taxon>Clostridia</taxon>
        <taxon>Lachnospirales</taxon>
        <taxon>Lachnospiraceae</taxon>
        <taxon>Dorea</taxon>
    </lineage>
</organism>